<dbReference type="Pfam" id="PF23893">
    <property type="entry name" value="Y4YQ_C"/>
    <property type="match status" value="1"/>
</dbReference>
<evidence type="ECO:0000313" key="3">
    <source>
        <dbReference type="EMBL" id="GGH31999.1"/>
    </source>
</evidence>
<dbReference type="InterPro" id="IPR057770">
    <property type="entry name" value="YscD/Y4YQ_C"/>
</dbReference>
<proteinExistence type="predicted"/>
<dbReference type="CDD" id="cd00060">
    <property type="entry name" value="FHA"/>
    <property type="match status" value="1"/>
</dbReference>
<feature type="domain" description="YscD/Y4YQ C-terminal" evidence="2">
    <location>
        <begin position="244"/>
        <end position="289"/>
    </location>
</feature>
<comment type="caution">
    <text evidence="3">The sequence shown here is derived from an EMBL/GenBank/DDBJ whole genome shotgun (WGS) entry which is preliminary data.</text>
</comment>
<organism evidence="3 4">
    <name type="scientific">Alsobacter metallidurans</name>
    <dbReference type="NCBI Taxonomy" id="340221"/>
    <lineage>
        <taxon>Bacteria</taxon>
        <taxon>Pseudomonadati</taxon>
        <taxon>Pseudomonadota</taxon>
        <taxon>Alphaproteobacteria</taxon>
        <taxon>Hyphomicrobiales</taxon>
        <taxon>Alsobacteraceae</taxon>
        <taxon>Alsobacter</taxon>
    </lineage>
</organism>
<accession>A0A917MLT5</accession>
<evidence type="ECO:0000313" key="4">
    <source>
        <dbReference type="Proteomes" id="UP000603912"/>
    </source>
</evidence>
<name>A0A917MLT5_9HYPH</name>
<evidence type="ECO:0000256" key="1">
    <source>
        <dbReference type="SAM" id="Phobius"/>
    </source>
</evidence>
<dbReference type="Gene3D" id="2.60.200.20">
    <property type="match status" value="1"/>
</dbReference>
<dbReference type="AlphaFoldDB" id="A0A917MLT5"/>
<gene>
    <name evidence="3" type="ORF">GCM10007036_43570</name>
</gene>
<reference evidence="3" key="2">
    <citation type="submission" date="2020-09" db="EMBL/GenBank/DDBJ databases">
        <authorList>
            <person name="Sun Q."/>
            <person name="Zhou Y."/>
        </authorList>
    </citation>
    <scope>NUCLEOTIDE SEQUENCE</scope>
    <source>
        <strain evidence="3">CGMCC 1.12214</strain>
    </source>
</reference>
<keyword evidence="1" id="KW-1133">Transmembrane helix</keyword>
<keyword evidence="1" id="KW-0472">Membrane</keyword>
<keyword evidence="1" id="KW-0812">Transmembrane</keyword>
<dbReference type="SUPFAM" id="SSF49879">
    <property type="entry name" value="SMAD/FHA domain"/>
    <property type="match status" value="1"/>
</dbReference>
<reference evidence="3" key="1">
    <citation type="journal article" date="2014" name="Int. J. Syst. Evol. Microbiol.">
        <title>Complete genome sequence of Corynebacterium casei LMG S-19264T (=DSM 44701T), isolated from a smear-ripened cheese.</title>
        <authorList>
            <consortium name="US DOE Joint Genome Institute (JGI-PGF)"/>
            <person name="Walter F."/>
            <person name="Albersmeier A."/>
            <person name="Kalinowski J."/>
            <person name="Ruckert C."/>
        </authorList>
    </citation>
    <scope>NUCLEOTIDE SEQUENCE</scope>
    <source>
        <strain evidence="3">CGMCC 1.12214</strain>
    </source>
</reference>
<dbReference type="EMBL" id="BMES01000003">
    <property type="protein sequence ID" value="GGH31999.1"/>
    <property type="molecule type" value="Genomic_DNA"/>
</dbReference>
<dbReference type="Proteomes" id="UP000603912">
    <property type="component" value="Unassembled WGS sequence"/>
</dbReference>
<sequence length="296" mass="30995">MSLVDLLQTRRAALEGGVSLQVTAGSHAGALAALRTGVAIIGSGLDNDIVLIGDGLQERHFAIEVTNEWLGSVRVEPLDAAIRVNGRLIDIGRDLVAKTPLTIEAGRASIELKPKFELETFRRPALALVGLAALLLVGWPLVNGLASTSAAMFRPAEPQPFLAALPTDPAAHIAALQDRIRKADLGGTVTAEAGPAGAVVATGEVDEAGLARWRSVLQWNDSVPGAPLLLNNVGKVSDVLGANIRSAWLDGEPELILTNGQTVRIGGTLASGWRVSQIDGSGIVLTKDKLSRKIEF</sequence>
<dbReference type="InterPro" id="IPR008984">
    <property type="entry name" value="SMAD_FHA_dom_sf"/>
</dbReference>
<feature type="transmembrane region" description="Helical" evidence="1">
    <location>
        <begin position="125"/>
        <end position="142"/>
    </location>
</feature>
<dbReference type="RefSeq" id="WP_188519920.1">
    <property type="nucleotide sequence ID" value="NZ_BMES01000003.1"/>
</dbReference>
<protein>
    <recommendedName>
        <fullName evidence="2">YscD/Y4YQ C-terminal domain-containing protein</fullName>
    </recommendedName>
</protein>
<keyword evidence="4" id="KW-1185">Reference proteome</keyword>
<evidence type="ECO:0000259" key="2">
    <source>
        <dbReference type="Pfam" id="PF23893"/>
    </source>
</evidence>